<feature type="region of interest" description="Disordered" evidence="10">
    <location>
        <begin position="129"/>
        <end position="149"/>
    </location>
</feature>
<comment type="caution">
    <text evidence="13">The sequence shown here is derived from an EMBL/GenBank/DDBJ whole genome shotgun (WGS) entry which is preliminary data.</text>
</comment>
<dbReference type="PROSITE" id="PS00409">
    <property type="entry name" value="PROKAR_NTER_METHYL"/>
    <property type="match status" value="1"/>
</dbReference>
<dbReference type="RefSeq" id="WP_085009561.1">
    <property type="nucleotide sequence ID" value="NZ_NAAD01000003.1"/>
</dbReference>
<evidence type="ECO:0000256" key="2">
    <source>
        <dbReference type="ARBA" id="ARBA00009984"/>
    </source>
</evidence>
<keyword evidence="8 11" id="KW-1133">Transmembrane helix</keyword>
<dbReference type="EMBL" id="NAAD01000003">
    <property type="protein sequence ID" value="ORJ62546.1"/>
    <property type="molecule type" value="Genomic_DNA"/>
</dbReference>
<keyword evidence="9 11" id="KW-0472">Membrane</keyword>
<proteinExistence type="inferred from homology"/>
<dbReference type="InterPro" id="IPR045584">
    <property type="entry name" value="Pilin-like"/>
</dbReference>
<evidence type="ECO:0000256" key="1">
    <source>
        <dbReference type="ARBA" id="ARBA00004377"/>
    </source>
</evidence>
<dbReference type="InterPro" id="IPR013545">
    <property type="entry name" value="T2SS_protein-GspG_C"/>
</dbReference>
<dbReference type="Gene3D" id="3.30.700.10">
    <property type="entry name" value="Glycoprotein, Type 4 Pilin"/>
    <property type="match status" value="1"/>
</dbReference>
<feature type="transmembrane region" description="Helical" evidence="11">
    <location>
        <begin position="20"/>
        <end position="39"/>
    </location>
</feature>
<evidence type="ECO:0000256" key="7">
    <source>
        <dbReference type="ARBA" id="ARBA00022692"/>
    </source>
</evidence>
<dbReference type="STRING" id="1969733.B5V00_04495"/>
<dbReference type="SUPFAM" id="SSF54523">
    <property type="entry name" value="Pili subunits"/>
    <property type="match status" value="1"/>
</dbReference>
<keyword evidence="5" id="KW-0488">Methylation</keyword>
<dbReference type="GO" id="GO:0015627">
    <property type="term" value="C:type II protein secretion system complex"/>
    <property type="evidence" value="ECO:0007669"/>
    <property type="project" value="InterPro"/>
</dbReference>
<dbReference type="Pfam" id="PF07963">
    <property type="entry name" value="N_methyl"/>
    <property type="match status" value="1"/>
</dbReference>
<comment type="similarity">
    <text evidence="2">Belongs to the GSP G family.</text>
</comment>
<evidence type="ECO:0000256" key="6">
    <source>
        <dbReference type="ARBA" id="ARBA00022519"/>
    </source>
</evidence>
<gene>
    <name evidence="13" type="ORF">B5V00_04495</name>
</gene>
<dbReference type="InterPro" id="IPR000983">
    <property type="entry name" value="Bac_GSPG_pilin"/>
</dbReference>
<evidence type="ECO:0000256" key="9">
    <source>
        <dbReference type="ARBA" id="ARBA00023136"/>
    </source>
</evidence>
<dbReference type="NCBIfam" id="TIGR02532">
    <property type="entry name" value="IV_pilin_GFxxxE"/>
    <property type="match status" value="1"/>
</dbReference>
<dbReference type="AlphaFoldDB" id="A0A1X0YBP7"/>
<accession>A0A1X0YBP7</accession>
<evidence type="ECO:0000256" key="10">
    <source>
        <dbReference type="SAM" id="MobiDB-lite"/>
    </source>
</evidence>
<feature type="domain" description="Type II secretion system protein GspG C-terminal" evidence="12">
    <location>
        <begin position="38"/>
        <end position="146"/>
    </location>
</feature>
<evidence type="ECO:0000313" key="14">
    <source>
        <dbReference type="Proteomes" id="UP000193136"/>
    </source>
</evidence>
<protein>
    <recommendedName>
        <fullName evidence="3">Type II secretion system core protein G</fullName>
    </recommendedName>
</protein>
<evidence type="ECO:0000256" key="5">
    <source>
        <dbReference type="ARBA" id="ARBA00022481"/>
    </source>
</evidence>
<dbReference type="GO" id="GO:0015628">
    <property type="term" value="P:protein secretion by the type II secretion system"/>
    <property type="evidence" value="ECO:0007669"/>
    <property type="project" value="InterPro"/>
</dbReference>
<evidence type="ECO:0000256" key="8">
    <source>
        <dbReference type="ARBA" id="ARBA00022989"/>
    </source>
</evidence>
<evidence type="ECO:0000256" key="3">
    <source>
        <dbReference type="ARBA" id="ARBA00020042"/>
    </source>
</evidence>
<reference evidence="13 14" key="1">
    <citation type="submission" date="2017-03" db="EMBL/GenBank/DDBJ databases">
        <title>Genome sequence of Geothermobacter sp. EPR-M, Deep-Sea Iron Reducer.</title>
        <authorList>
            <person name="Tully B."/>
            <person name="Savalia P."/>
            <person name="Abuyen K."/>
            <person name="Baughan C."/>
            <person name="Romero E."/>
            <person name="Ronkowski C."/>
            <person name="Torres B."/>
            <person name="Tremblay J."/>
            <person name="Trujillo A."/>
            <person name="Tyler M."/>
            <person name="Perez-Rodriguez I."/>
            <person name="Amend J."/>
        </authorList>
    </citation>
    <scope>NUCLEOTIDE SEQUENCE [LARGE SCALE GENOMIC DNA]</scope>
    <source>
        <strain evidence="13 14">EPR-M</strain>
    </source>
</reference>
<sequence>MKRITQLLVRGQRGFTLIEILVVVVILGILAGIVVPRLLDEPEKARRTKAAVQIKSLEESVSMFKLDNGFYPSTEQGLQALVEKPQTGRIPARWREGGYIKKLPVDPWSNPYVYLSPGIHGDFDIISYGPDGEPGGEGDNADINSWEIE</sequence>
<dbReference type="OrthoDB" id="9795612at2"/>
<organism evidence="13 14">
    <name type="scientific">Geothermobacter hydrogeniphilus</name>
    <dbReference type="NCBI Taxonomy" id="1969733"/>
    <lineage>
        <taxon>Bacteria</taxon>
        <taxon>Pseudomonadati</taxon>
        <taxon>Thermodesulfobacteriota</taxon>
        <taxon>Desulfuromonadia</taxon>
        <taxon>Desulfuromonadales</taxon>
        <taxon>Geothermobacteraceae</taxon>
        <taxon>Geothermobacter</taxon>
    </lineage>
</organism>
<keyword evidence="6" id="KW-0997">Cell inner membrane</keyword>
<dbReference type="Proteomes" id="UP000193136">
    <property type="component" value="Unassembled WGS sequence"/>
</dbReference>
<comment type="subcellular location">
    <subcellularLocation>
        <location evidence="1">Cell inner membrane</location>
        <topology evidence="1">Single-pass membrane protein</topology>
    </subcellularLocation>
</comment>
<keyword evidence="7 11" id="KW-0812">Transmembrane</keyword>
<name>A0A1X0YBP7_9BACT</name>
<dbReference type="Pfam" id="PF08334">
    <property type="entry name" value="T2SSG"/>
    <property type="match status" value="1"/>
</dbReference>
<dbReference type="InterPro" id="IPR010054">
    <property type="entry name" value="Type2_sec_GspG"/>
</dbReference>
<keyword evidence="4" id="KW-1003">Cell membrane</keyword>
<dbReference type="PRINTS" id="PR00813">
    <property type="entry name" value="BCTERIALGSPG"/>
</dbReference>
<evidence type="ECO:0000256" key="4">
    <source>
        <dbReference type="ARBA" id="ARBA00022475"/>
    </source>
</evidence>
<dbReference type="PANTHER" id="PTHR30093">
    <property type="entry name" value="GENERAL SECRETION PATHWAY PROTEIN G"/>
    <property type="match status" value="1"/>
</dbReference>
<evidence type="ECO:0000313" key="13">
    <source>
        <dbReference type="EMBL" id="ORJ62546.1"/>
    </source>
</evidence>
<evidence type="ECO:0000256" key="11">
    <source>
        <dbReference type="SAM" id="Phobius"/>
    </source>
</evidence>
<keyword evidence="14" id="KW-1185">Reference proteome</keyword>
<dbReference type="InterPro" id="IPR012902">
    <property type="entry name" value="N_methyl_site"/>
</dbReference>
<dbReference type="NCBIfam" id="TIGR01710">
    <property type="entry name" value="typeII_sec_gspG"/>
    <property type="match status" value="1"/>
</dbReference>
<evidence type="ECO:0000259" key="12">
    <source>
        <dbReference type="Pfam" id="PF08334"/>
    </source>
</evidence>
<dbReference type="GO" id="GO:0005886">
    <property type="term" value="C:plasma membrane"/>
    <property type="evidence" value="ECO:0007669"/>
    <property type="project" value="UniProtKB-SubCell"/>
</dbReference>
<dbReference type="PANTHER" id="PTHR30093:SF44">
    <property type="entry name" value="TYPE II SECRETION SYSTEM CORE PROTEIN G"/>
    <property type="match status" value="1"/>
</dbReference>